<protein>
    <recommendedName>
        <fullName evidence="3">F-box domain-containing protein</fullName>
    </recommendedName>
</protein>
<accession>A0A0C2Z9B4</accession>
<dbReference type="STRING" id="686832.A0A0C2Z9B4"/>
<evidence type="ECO:0000313" key="1">
    <source>
        <dbReference type="EMBL" id="KIM49742.1"/>
    </source>
</evidence>
<proteinExistence type="predicted"/>
<evidence type="ECO:0000313" key="2">
    <source>
        <dbReference type="Proteomes" id="UP000053424"/>
    </source>
</evidence>
<dbReference type="HOGENOM" id="CLU_020999_4_0_1"/>
<reference evidence="1 2" key="1">
    <citation type="submission" date="2014-04" db="EMBL/GenBank/DDBJ databases">
        <authorList>
            <consortium name="DOE Joint Genome Institute"/>
            <person name="Kuo A."/>
            <person name="Gay G."/>
            <person name="Dore J."/>
            <person name="Kohler A."/>
            <person name="Nagy L.G."/>
            <person name="Floudas D."/>
            <person name="Copeland A."/>
            <person name="Barry K.W."/>
            <person name="Cichocki N."/>
            <person name="Veneault-Fourrey C."/>
            <person name="LaButti K."/>
            <person name="Lindquist E.A."/>
            <person name="Lipzen A."/>
            <person name="Lundell T."/>
            <person name="Morin E."/>
            <person name="Murat C."/>
            <person name="Sun H."/>
            <person name="Tunlid A."/>
            <person name="Henrissat B."/>
            <person name="Grigoriev I.V."/>
            <person name="Hibbett D.S."/>
            <person name="Martin F."/>
            <person name="Nordberg H.P."/>
            <person name="Cantor M.N."/>
            <person name="Hua S.X."/>
        </authorList>
    </citation>
    <scope>NUCLEOTIDE SEQUENCE [LARGE SCALE GENOMIC DNA]</scope>
    <source>
        <strain evidence="2">h7</strain>
    </source>
</reference>
<reference evidence="2" key="2">
    <citation type="submission" date="2015-01" db="EMBL/GenBank/DDBJ databases">
        <title>Evolutionary Origins and Diversification of the Mycorrhizal Mutualists.</title>
        <authorList>
            <consortium name="DOE Joint Genome Institute"/>
            <consortium name="Mycorrhizal Genomics Consortium"/>
            <person name="Kohler A."/>
            <person name="Kuo A."/>
            <person name="Nagy L.G."/>
            <person name="Floudas D."/>
            <person name="Copeland A."/>
            <person name="Barry K.W."/>
            <person name="Cichocki N."/>
            <person name="Veneault-Fourrey C."/>
            <person name="LaButti K."/>
            <person name="Lindquist E.A."/>
            <person name="Lipzen A."/>
            <person name="Lundell T."/>
            <person name="Morin E."/>
            <person name="Murat C."/>
            <person name="Riley R."/>
            <person name="Ohm R."/>
            <person name="Sun H."/>
            <person name="Tunlid A."/>
            <person name="Henrissat B."/>
            <person name="Grigoriev I.V."/>
            <person name="Hibbett D.S."/>
            <person name="Martin F."/>
        </authorList>
    </citation>
    <scope>NUCLEOTIDE SEQUENCE [LARGE SCALE GENOMIC DNA]</scope>
    <source>
        <strain evidence="2">h7</strain>
    </source>
</reference>
<organism evidence="1 2">
    <name type="scientific">Hebeloma cylindrosporum</name>
    <dbReference type="NCBI Taxonomy" id="76867"/>
    <lineage>
        <taxon>Eukaryota</taxon>
        <taxon>Fungi</taxon>
        <taxon>Dikarya</taxon>
        <taxon>Basidiomycota</taxon>
        <taxon>Agaricomycotina</taxon>
        <taxon>Agaricomycetes</taxon>
        <taxon>Agaricomycetidae</taxon>
        <taxon>Agaricales</taxon>
        <taxon>Agaricineae</taxon>
        <taxon>Hymenogastraceae</taxon>
        <taxon>Hebeloma</taxon>
    </lineage>
</organism>
<gene>
    <name evidence="1" type="ORF">M413DRAFT_6646</name>
</gene>
<keyword evidence="2" id="KW-1185">Reference proteome</keyword>
<dbReference type="AlphaFoldDB" id="A0A0C2Z9B4"/>
<dbReference type="OrthoDB" id="3023006at2759"/>
<evidence type="ECO:0008006" key="3">
    <source>
        <dbReference type="Google" id="ProtNLM"/>
    </source>
</evidence>
<dbReference type="EMBL" id="KN831768">
    <property type="protein sequence ID" value="KIM49742.1"/>
    <property type="molecule type" value="Genomic_DNA"/>
</dbReference>
<sequence length="538" mass="60936">MLKALFRRITDTVFRRESDANLVGRLERENLEAQARCDAIYISNKETPFLSLPIEIISSIFCEAHSTTGVSREGNHIRVHLIEVVISHVCRQWRSTAIGLPILWSSFCYHGRSGTYPTLRRFEIYLQRSKENTLELGLDFRKPIRNPELNSAVLDMALAVVSRWRLVSIFSDGGSCNPTSTPEILRIKLKNLHAPHLEHLALFPNLFFETLEDLASLSNRIGPHVFTEGAPMLKSVWLNMSAHYLYLPPLSGVTTLRIESFVQSTYSVVFPLDMLRTILTLPYLENLSMFEAFCDTDVALERIPLITMDRLKHLRLRDSDAVFRFLGIVRAPLLESIMCEQAIISVGCNHAQGDTYSFPSLTSLVIFDATVKSLDCLRNFMEMTSAVRHVTILHSRDSEAMDGILGKMCGPADQIPFWPHLETLTINVKEGGTAVKKAFSVFLKHHQRQGADLTLRISDTDAMIWKETSARHGPTMYSTVAGLCIIEEFPAKEWYDPKPWPPGGDGVLSRRIDLDHSPLDRRFPGIYHLFDIPFVVPN</sequence>
<dbReference type="Proteomes" id="UP000053424">
    <property type="component" value="Unassembled WGS sequence"/>
</dbReference>
<name>A0A0C2Z9B4_HEBCY</name>